<proteinExistence type="inferred from homology"/>
<dbReference type="SUPFAM" id="SSF52743">
    <property type="entry name" value="Subtilisin-like"/>
    <property type="match status" value="1"/>
</dbReference>
<dbReference type="InterPro" id="IPR018511">
    <property type="entry name" value="Hemolysin-typ_Ca-bd_CS"/>
</dbReference>
<reference evidence="14 15" key="1">
    <citation type="submission" date="2017-11" db="EMBL/GenBank/DDBJ databases">
        <title>Draft genome sequence of Rhizobiales bacterium SY3-13.</title>
        <authorList>
            <person name="Sun C."/>
        </authorList>
    </citation>
    <scope>NUCLEOTIDE SEQUENCE [LARGE SCALE GENOMIC DNA]</scope>
    <source>
        <strain evidence="14 15">SY3-13</strain>
    </source>
</reference>
<dbReference type="PROSITE" id="PS51829">
    <property type="entry name" value="P_HOMO_B"/>
    <property type="match status" value="1"/>
</dbReference>
<comment type="cofactor">
    <cofactor evidence="1">
        <name>Ca(2+)</name>
        <dbReference type="ChEBI" id="CHEBI:29108"/>
    </cofactor>
</comment>
<evidence type="ECO:0000256" key="4">
    <source>
        <dbReference type="ARBA" id="ARBA00022525"/>
    </source>
</evidence>
<dbReference type="InterPro" id="IPR011049">
    <property type="entry name" value="Serralysin-like_metalloprot_C"/>
</dbReference>
<evidence type="ECO:0000256" key="9">
    <source>
        <dbReference type="ARBA" id="ARBA00022825"/>
    </source>
</evidence>
<dbReference type="RefSeq" id="WP_109794611.1">
    <property type="nucleotide sequence ID" value="NZ_PHIG01000070.1"/>
</dbReference>
<evidence type="ECO:0000256" key="11">
    <source>
        <dbReference type="PIRSR" id="PIRSR615500-1"/>
    </source>
</evidence>
<dbReference type="GO" id="GO:0016020">
    <property type="term" value="C:membrane"/>
    <property type="evidence" value="ECO:0007669"/>
    <property type="project" value="TreeGrafter"/>
</dbReference>
<dbReference type="PROSITE" id="PS00330">
    <property type="entry name" value="HEMOLYSIN_CALCIUM"/>
    <property type="match status" value="1"/>
</dbReference>
<dbReference type="InterPro" id="IPR008979">
    <property type="entry name" value="Galactose-bd-like_sf"/>
</dbReference>
<evidence type="ECO:0000256" key="1">
    <source>
        <dbReference type="ARBA" id="ARBA00001913"/>
    </source>
</evidence>
<dbReference type="Gene3D" id="2.150.10.10">
    <property type="entry name" value="Serralysin-like metalloprotease, C-terminal"/>
    <property type="match status" value="1"/>
</dbReference>
<evidence type="ECO:0000256" key="10">
    <source>
        <dbReference type="ARBA" id="ARBA00022837"/>
    </source>
</evidence>
<dbReference type="PRINTS" id="PR00313">
    <property type="entry name" value="CABNDNGRPT"/>
</dbReference>
<keyword evidence="15" id="KW-1185">Reference proteome</keyword>
<evidence type="ECO:0000313" key="15">
    <source>
        <dbReference type="Proteomes" id="UP000229498"/>
    </source>
</evidence>
<dbReference type="PROSITE" id="PS51892">
    <property type="entry name" value="SUBTILASE"/>
    <property type="match status" value="1"/>
</dbReference>
<sequence>MSSTRDTSADVAEEPLVPTAYALPADPLFSSQFNLLNTGQTGGIAGIDLNVTGVWDDYTGAGVTVGIIDDGVSHTHADLAANYDTSIDNDSRGNDGDAMAEGSDAHGTAVAGIIAADDNGFGSVGVAFDATIAGFRMGFGADGTLGQITENLRLQTSVDISNNSWGFGGFFSDNFKSSAFAPHATALEEAVATGRDGLGTVWVFAAGNSRADGDDVNYHNFQNSRFTIAVAAAEDDGDITFYSTPGAAVITTAPVAAGGGSGGVITTDREGSAGYVSGDFVNGFNGTSAATPMVSGVTALILEANPDLGYRDVQEILAYSSRRIDAGNSGWALNAAGDWNGGGLHVSHDFGFGLVDALAAVRLAESWRDQSTHANEFSVGASRSPFLTIANNATVTDTITITDAIDLEWVEVDINIDHSWIGDLVVTLTSPDGTTSTLVDRPGLSAGSQWGAGQDDINFVLTSARHWGEDAVGDWTLSISDHYAEDSGRLLSWSLDLYGDPADGDDDYIYTDEYGLVAAGDPQRRTLSDDGGSDRINAAALTGAALIDLTAGAAGALAGQTFTIADGTVIEEAIAGDGADTLLGNAVANDLNGARGNDVLDGGAGDDTLTGGAGADLFRLTVGEGGDTITDFDVGLDALELGGSGAIRSADDFVAAGVDGADGFDVTLDDGAVLSLLGVLAADLGELLISFVDAPELSSETVIESAGAVTLLENTAGAYVVEAGGVRTGITRDGGAVTGDSYAGWSMIHAEGLGGGGFQLLWQRTNGDYTMWETDGAGAYVKYYSVDPPWIMEAASGVDIDGDGIIGEPEKPETVIESAGAVTLLENTAG</sequence>
<keyword evidence="4" id="KW-0964">Secreted</keyword>
<feature type="active site" description="Charge relay system" evidence="11 12">
    <location>
        <position position="106"/>
    </location>
</feature>
<keyword evidence="8 12" id="KW-0378">Hydrolase</keyword>
<dbReference type="InterPro" id="IPR023827">
    <property type="entry name" value="Peptidase_S8_Asp-AS"/>
</dbReference>
<dbReference type="AlphaFoldDB" id="A0A2M9FV54"/>
<dbReference type="InterPro" id="IPR036852">
    <property type="entry name" value="Peptidase_S8/S53_dom_sf"/>
</dbReference>
<feature type="domain" description="P/Homo B" evidence="13">
    <location>
        <begin position="379"/>
        <end position="503"/>
    </location>
</feature>
<evidence type="ECO:0000313" key="14">
    <source>
        <dbReference type="EMBL" id="PJK27360.1"/>
    </source>
</evidence>
<dbReference type="InterPro" id="IPR011121">
    <property type="entry name" value="Trp-rich_dom"/>
</dbReference>
<evidence type="ECO:0000256" key="6">
    <source>
        <dbReference type="ARBA" id="ARBA00022729"/>
    </source>
</evidence>
<keyword evidence="9 12" id="KW-0720">Serine protease</keyword>
<dbReference type="Gene3D" id="2.60.120.260">
    <property type="entry name" value="Galactose-binding domain-like"/>
    <property type="match status" value="1"/>
</dbReference>
<dbReference type="InterPro" id="IPR000209">
    <property type="entry name" value="Peptidase_S8/S53_dom"/>
</dbReference>
<feature type="active site" description="Charge relay system" evidence="11 12">
    <location>
        <position position="288"/>
    </location>
</feature>
<evidence type="ECO:0000256" key="3">
    <source>
        <dbReference type="ARBA" id="ARBA00005325"/>
    </source>
</evidence>
<dbReference type="Proteomes" id="UP000229498">
    <property type="component" value="Unassembled WGS sequence"/>
</dbReference>
<comment type="subcellular location">
    <subcellularLocation>
        <location evidence="2">Secreted</location>
    </subcellularLocation>
</comment>
<evidence type="ECO:0000256" key="7">
    <source>
        <dbReference type="ARBA" id="ARBA00022737"/>
    </source>
</evidence>
<dbReference type="Pfam" id="PF07483">
    <property type="entry name" value="W_rich_C"/>
    <property type="match status" value="1"/>
</dbReference>
<dbReference type="PROSITE" id="PS00137">
    <property type="entry name" value="SUBTILASE_HIS"/>
    <property type="match status" value="1"/>
</dbReference>
<dbReference type="GO" id="GO:0005737">
    <property type="term" value="C:cytoplasm"/>
    <property type="evidence" value="ECO:0007669"/>
    <property type="project" value="UniProtKB-ARBA"/>
</dbReference>
<dbReference type="Pfam" id="PF08548">
    <property type="entry name" value="Peptidase_M10_C"/>
    <property type="match status" value="1"/>
</dbReference>
<dbReference type="SUPFAM" id="SSF49785">
    <property type="entry name" value="Galactose-binding domain-like"/>
    <property type="match status" value="1"/>
</dbReference>
<dbReference type="PROSITE" id="PS00136">
    <property type="entry name" value="SUBTILASE_ASP"/>
    <property type="match status" value="1"/>
</dbReference>
<organism evidence="14 15">
    <name type="scientific">Minwuia thermotolerans</name>
    <dbReference type="NCBI Taxonomy" id="2056226"/>
    <lineage>
        <taxon>Bacteria</taxon>
        <taxon>Pseudomonadati</taxon>
        <taxon>Pseudomonadota</taxon>
        <taxon>Alphaproteobacteria</taxon>
        <taxon>Minwuiales</taxon>
        <taxon>Minwuiaceae</taxon>
        <taxon>Minwuia</taxon>
    </lineage>
</organism>
<dbReference type="PANTHER" id="PTHR42884">
    <property type="entry name" value="PROPROTEIN CONVERTASE SUBTILISIN/KEXIN-RELATED"/>
    <property type="match status" value="1"/>
</dbReference>
<dbReference type="Pfam" id="PF00082">
    <property type="entry name" value="Peptidase_S8"/>
    <property type="match status" value="1"/>
</dbReference>
<dbReference type="Gene3D" id="3.40.50.200">
    <property type="entry name" value="Peptidase S8/S53 domain"/>
    <property type="match status" value="1"/>
</dbReference>
<keyword evidence="6" id="KW-0732">Signal</keyword>
<dbReference type="PRINTS" id="PR00723">
    <property type="entry name" value="SUBTILISIN"/>
</dbReference>
<dbReference type="EMBL" id="PHIG01000070">
    <property type="protein sequence ID" value="PJK27360.1"/>
    <property type="molecule type" value="Genomic_DNA"/>
</dbReference>
<feature type="active site" description="Charge relay system" evidence="11 12">
    <location>
        <position position="69"/>
    </location>
</feature>
<dbReference type="InterPro" id="IPR013858">
    <property type="entry name" value="Peptidase_M10B_C"/>
</dbReference>
<feature type="non-terminal residue" evidence="14">
    <location>
        <position position="830"/>
    </location>
</feature>
<dbReference type="Pfam" id="PF01483">
    <property type="entry name" value="P_proprotein"/>
    <property type="match status" value="1"/>
</dbReference>
<dbReference type="PROSITE" id="PS00138">
    <property type="entry name" value="SUBTILASE_SER"/>
    <property type="match status" value="1"/>
</dbReference>
<gene>
    <name evidence="14" type="ORF">CVT23_22570</name>
</gene>
<dbReference type="InterPro" id="IPR022398">
    <property type="entry name" value="Peptidase_S8_His-AS"/>
</dbReference>
<protein>
    <recommendedName>
        <fullName evidence="13">P/Homo B domain-containing protein</fullName>
    </recommendedName>
</protein>
<dbReference type="PANTHER" id="PTHR42884:SF14">
    <property type="entry name" value="NEUROENDOCRINE CONVERTASE 1"/>
    <property type="match status" value="1"/>
</dbReference>
<dbReference type="InterPro" id="IPR001343">
    <property type="entry name" value="Hemolysn_Ca-bd"/>
</dbReference>
<evidence type="ECO:0000256" key="12">
    <source>
        <dbReference type="PROSITE-ProRule" id="PRU01240"/>
    </source>
</evidence>
<evidence type="ECO:0000256" key="5">
    <source>
        <dbReference type="ARBA" id="ARBA00022670"/>
    </source>
</evidence>
<comment type="similarity">
    <text evidence="3">Belongs to the peptidase S8 family. Furin subfamily.</text>
</comment>
<comment type="caution">
    <text evidence="14">The sequence shown here is derived from an EMBL/GenBank/DDBJ whole genome shotgun (WGS) entry which is preliminary data.</text>
</comment>
<keyword evidence="5 12" id="KW-0645">Protease</keyword>
<dbReference type="GO" id="GO:0004252">
    <property type="term" value="F:serine-type endopeptidase activity"/>
    <property type="evidence" value="ECO:0007669"/>
    <property type="project" value="UniProtKB-UniRule"/>
</dbReference>
<dbReference type="GO" id="GO:0016485">
    <property type="term" value="P:protein processing"/>
    <property type="evidence" value="ECO:0007669"/>
    <property type="project" value="TreeGrafter"/>
</dbReference>
<dbReference type="CDD" id="cd04059">
    <property type="entry name" value="Peptidases_S8_Protein_convertases_Kexins_Furin-like"/>
    <property type="match status" value="1"/>
</dbReference>
<keyword evidence="7" id="KW-0677">Repeat</keyword>
<evidence type="ECO:0000256" key="8">
    <source>
        <dbReference type="ARBA" id="ARBA00022801"/>
    </source>
</evidence>
<dbReference type="InterPro" id="IPR023828">
    <property type="entry name" value="Peptidase_S8_Ser-AS"/>
</dbReference>
<keyword evidence="10" id="KW-0106">Calcium</keyword>
<name>A0A2M9FV54_9PROT</name>
<dbReference type="InterPro" id="IPR015500">
    <property type="entry name" value="Peptidase_S8_subtilisin-rel"/>
</dbReference>
<dbReference type="GO" id="GO:0005615">
    <property type="term" value="C:extracellular space"/>
    <property type="evidence" value="ECO:0007669"/>
    <property type="project" value="InterPro"/>
</dbReference>
<evidence type="ECO:0000256" key="2">
    <source>
        <dbReference type="ARBA" id="ARBA00004613"/>
    </source>
</evidence>
<dbReference type="SUPFAM" id="SSF51120">
    <property type="entry name" value="beta-Roll"/>
    <property type="match status" value="1"/>
</dbReference>
<dbReference type="InterPro" id="IPR034182">
    <property type="entry name" value="Kexin/furin"/>
</dbReference>
<accession>A0A2M9FV54</accession>
<dbReference type="Pfam" id="PF00353">
    <property type="entry name" value="HemolysinCabind"/>
    <property type="match status" value="1"/>
</dbReference>
<dbReference type="InterPro" id="IPR002884">
    <property type="entry name" value="P_dom"/>
</dbReference>
<evidence type="ECO:0000259" key="13">
    <source>
        <dbReference type="PROSITE" id="PS51829"/>
    </source>
</evidence>
<dbReference type="GO" id="GO:0012505">
    <property type="term" value="C:endomembrane system"/>
    <property type="evidence" value="ECO:0007669"/>
    <property type="project" value="UniProtKB-ARBA"/>
</dbReference>
<dbReference type="OrthoDB" id="9795675at2"/>
<dbReference type="GO" id="GO:0005509">
    <property type="term" value="F:calcium ion binding"/>
    <property type="evidence" value="ECO:0007669"/>
    <property type="project" value="InterPro"/>
</dbReference>